<dbReference type="Proteomes" id="UP000751190">
    <property type="component" value="Unassembled WGS sequence"/>
</dbReference>
<protein>
    <submittedName>
        <fullName evidence="3">Uncharacterized protein</fullName>
    </submittedName>
</protein>
<dbReference type="EMBL" id="JAGTXO010000023">
    <property type="protein sequence ID" value="KAG8461939.1"/>
    <property type="molecule type" value="Genomic_DNA"/>
</dbReference>
<evidence type="ECO:0000256" key="1">
    <source>
        <dbReference type="SAM" id="MobiDB-lite"/>
    </source>
</evidence>
<reference evidence="3" key="1">
    <citation type="submission" date="2021-05" db="EMBL/GenBank/DDBJ databases">
        <title>The genome of the haptophyte Pavlova lutheri (Diacronema luteri, Pavlovales) - a model for lipid biosynthesis in eukaryotic algae.</title>
        <authorList>
            <person name="Hulatt C.J."/>
            <person name="Posewitz M.C."/>
        </authorList>
    </citation>
    <scope>NUCLEOTIDE SEQUENCE</scope>
    <source>
        <strain evidence="3">NIVA-4/92</strain>
    </source>
</reference>
<comment type="caution">
    <text evidence="3">The sequence shown here is derived from an EMBL/GenBank/DDBJ whole genome shotgun (WGS) entry which is preliminary data.</text>
</comment>
<proteinExistence type="predicted"/>
<feature type="region of interest" description="Disordered" evidence="1">
    <location>
        <begin position="124"/>
        <end position="147"/>
    </location>
</feature>
<organism evidence="3 4">
    <name type="scientific">Diacronema lutheri</name>
    <name type="common">Unicellular marine alga</name>
    <name type="synonym">Monochrysis lutheri</name>
    <dbReference type="NCBI Taxonomy" id="2081491"/>
    <lineage>
        <taxon>Eukaryota</taxon>
        <taxon>Haptista</taxon>
        <taxon>Haptophyta</taxon>
        <taxon>Pavlovophyceae</taxon>
        <taxon>Pavlovales</taxon>
        <taxon>Pavlovaceae</taxon>
        <taxon>Diacronema</taxon>
    </lineage>
</organism>
<feature type="compositionally biased region" description="Pro residues" evidence="1">
    <location>
        <begin position="133"/>
        <end position="147"/>
    </location>
</feature>
<name>A0A8J5XCS0_DIALT</name>
<keyword evidence="4" id="KW-1185">Reference proteome</keyword>
<feature type="transmembrane region" description="Helical" evidence="2">
    <location>
        <begin position="56"/>
        <end position="77"/>
    </location>
</feature>
<dbReference type="AlphaFoldDB" id="A0A8J5XCS0"/>
<keyword evidence="2" id="KW-0812">Transmembrane</keyword>
<evidence type="ECO:0000313" key="4">
    <source>
        <dbReference type="Proteomes" id="UP000751190"/>
    </source>
</evidence>
<evidence type="ECO:0000313" key="3">
    <source>
        <dbReference type="EMBL" id="KAG8461939.1"/>
    </source>
</evidence>
<gene>
    <name evidence="3" type="ORF">KFE25_013958</name>
</gene>
<accession>A0A8J5XCS0</accession>
<keyword evidence="2" id="KW-1133">Transmembrane helix</keyword>
<evidence type="ECO:0000256" key="2">
    <source>
        <dbReference type="SAM" id="Phobius"/>
    </source>
</evidence>
<sequence length="179" mass="17646">MASTSAARGAMLPTVRTALDAASPTDERFRYGEPAFATWHPSDRYGAEDAAPRRGAFGGTAIVALVALACVGLVVGYEASVGASSAGARTPPAAAVGAMTDAAVGAPLGSNGTDADAHAANSLGDADELSLPPNSPPSPPPMLPPQHVPFRERHAAWLAATKAALDMASSVSAGGGAGS</sequence>
<keyword evidence="2" id="KW-0472">Membrane</keyword>